<sequence length="179" mass="19835">MVAGAGTSSGYRREGHTTGASGWGRPPVGDYVGLVHTIDKAFADLTTRELYEILRLRVDVFVVEQACAYPELDGHDLVPTTRHVWIPGDAATGPIAYLRVLRASEALRIGRVVTHPDSRGRGLARMLLRSTVEAHADERIDIDAQAHLTAWYEQFGFRVSGDEFLDFGIPHLPMTRMPR</sequence>
<proteinExistence type="predicted"/>
<evidence type="ECO:0000256" key="1">
    <source>
        <dbReference type="SAM" id="MobiDB-lite"/>
    </source>
</evidence>
<dbReference type="PROSITE" id="PS51186">
    <property type="entry name" value="GNAT"/>
    <property type="match status" value="1"/>
</dbReference>
<dbReference type="Proteomes" id="UP000317638">
    <property type="component" value="Unassembled WGS sequence"/>
</dbReference>
<comment type="caution">
    <text evidence="3">The sequence shown here is derived from an EMBL/GenBank/DDBJ whole genome shotgun (WGS) entry which is preliminary data.</text>
</comment>
<dbReference type="AlphaFoldDB" id="A0A553JXS0"/>
<accession>A0A553JXS0</accession>
<dbReference type="CDD" id="cd04301">
    <property type="entry name" value="NAT_SF"/>
    <property type="match status" value="1"/>
</dbReference>
<dbReference type="GO" id="GO:0016747">
    <property type="term" value="F:acyltransferase activity, transferring groups other than amino-acyl groups"/>
    <property type="evidence" value="ECO:0007669"/>
    <property type="project" value="InterPro"/>
</dbReference>
<feature type="region of interest" description="Disordered" evidence="1">
    <location>
        <begin position="1"/>
        <end position="22"/>
    </location>
</feature>
<gene>
    <name evidence="3" type="ORF">FOJ82_11760</name>
</gene>
<evidence type="ECO:0000313" key="3">
    <source>
        <dbReference type="EMBL" id="TRY17230.1"/>
    </source>
</evidence>
<dbReference type="InterPro" id="IPR016181">
    <property type="entry name" value="Acyl_CoA_acyltransferase"/>
</dbReference>
<name>A0A553JXS0_9ACTN</name>
<organism evidence="3 4">
    <name type="scientific">Tessaracoccus rhinocerotis</name>
    <dbReference type="NCBI Taxonomy" id="1689449"/>
    <lineage>
        <taxon>Bacteria</taxon>
        <taxon>Bacillati</taxon>
        <taxon>Actinomycetota</taxon>
        <taxon>Actinomycetes</taxon>
        <taxon>Propionibacteriales</taxon>
        <taxon>Propionibacteriaceae</taxon>
        <taxon>Tessaracoccus</taxon>
    </lineage>
</organism>
<dbReference type="Gene3D" id="3.40.630.30">
    <property type="match status" value="1"/>
</dbReference>
<dbReference type="SUPFAM" id="SSF55729">
    <property type="entry name" value="Acyl-CoA N-acyltransferases (Nat)"/>
    <property type="match status" value="1"/>
</dbReference>
<evidence type="ECO:0000259" key="2">
    <source>
        <dbReference type="PROSITE" id="PS51186"/>
    </source>
</evidence>
<dbReference type="OrthoDB" id="9796171at2"/>
<reference evidence="3 4" key="1">
    <citation type="submission" date="2019-07" db="EMBL/GenBank/DDBJ databases">
        <authorList>
            <person name="Zhou L.-Y."/>
        </authorList>
    </citation>
    <scope>NUCLEOTIDE SEQUENCE [LARGE SCALE GENOMIC DNA]</scope>
    <source>
        <strain evidence="3 4">YIM 101269</strain>
    </source>
</reference>
<dbReference type="EMBL" id="VKKG01000005">
    <property type="protein sequence ID" value="TRY17230.1"/>
    <property type="molecule type" value="Genomic_DNA"/>
</dbReference>
<evidence type="ECO:0000313" key="4">
    <source>
        <dbReference type="Proteomes" id="UP000317638"/>
    </source>
</evidence>
<keyword evidence="4" id="KW-1185">Reference proteome</keyword>
<feature type="compositionally biased region" description="Polar residues" evidence="1">
    <location>
        <begin position="1"/>
        <end position="10"/>
    </location>
</feature>
<feature type="domain" description="N-acetyltransferase" evidence="2">
    <location>
        <begin position="40"/>
        <end position="179"/>
    </location>
</feature>
<protein>
    <submittedName>
        <fullName evidence="3">GNAT family N-acetyltransferase</fullName>
    </submittedName>
</protein>
<keyword evidence="3" id="KW-0808">Transferase</keyword>
<dbReference type="Pfam" id="PF13673">
    <property type="entry name" value="Acetyltransf_10"/>
    <property type="match status" value="1"/>
</dbReference>
<dbReference type="InterPro" id="IPR000182">
    <property type="entry name" value="GNAT_dom"/>
</dbReference>